<sequence>MQNVGGSKSNNYRALGYLCFITCSSFKYEPMKFNQFTSVHLGLGLL</sequence>
<accession>A0A8I0N124</accession>
<comment type="caution">
    <text evidence="1">The sequence shown here is derived from an EMBL/GenBank/DDBJ whole genome shotgun (WGS) entry which is preliminary data.</text>
</comment>
<evidence type="ECO:0000313" key="2">
    <source>
        <dbReference type="Proteomes" id="UP000660708"/>
    </source>
</evidence>
<gene>
    <name evidence="1" type="ORF">PPEP_b1116</name>
</gene>
<organism evidence="1 2">
    <name type="scientific">Pseudoalteromonas peptidolytica F12-50-A1</name>
    <dbReference type="NCBI Taxonomy" id="1315280"/>
    <lineage>
        <taxon>Bacteria</taxon>
        <taxon>Pseudomonadati</taxon>
        <taxon>Pseudomonadota</taxon>
        <taxon>Gammaproteobacteria</taxon>
        <taxon>Alteromonadales</taxon>
        <taxon>Pseudoalteromonadaceae</taxon>
        <taxon>Pseudoalteromonas</taxon>
    </lineage>
</organism>
<dbReference type="AlphaFoldDB" id="A0A8I0N124"/>
<proteinExistence type="predicted"/>
<protein>
    <submittedName>
        <fullName evidence="1">Uncharacterized protein</fullName>
    </submittedName>
</protein>
<evidence type="ECO:0000313" key="1">
    <source>
        <dbReference type="EMBL" id="MBE0349178.1"/>
    </source>
</evidence>
<name>A0A8I0N124_9GAMM</name>
<dbReference type="EMBL" id="AQHF01000034">
    <property type="protein sequence ID" value="MBE0349178.1"/>
    <property type="molecule type" value="Genomic_DNA"/>
</dbReference>
<dbReference type="Proteomes" id="UP000660708">
    <property type="component" value="Unassembled WGS sequence"/>
</dbReference>
<keyword evidence="2" id="KW-1185">Reference proteome</keyword>
<reference evidence="1 2" key="1">
    <citation type="submission" date="2015-06" db="EMBL/GenBank/DDBJ databases">
        <title>Genome sequence of Pseudoalteromonas peptidolytica.</title>
        <authorList>
            <person name="Xie B.-B."/>
            <person name="Rong J.-C."/>
            <person name="Qin Q.-L."/>
            <person name="Zhang Y.-Z."/>
        </authorList>
    </citation>
    <scope>NUCLEOTIDE SEQUENCE [LARGE SCALE GENOMIC DNA]</scope>
    <source>
        <strain evidence="1 2">F12-50-A1</strain>
    </source>
</reference>